<evidence type="ECO:0000256" key="6">
    <source>
        <dbReference type="ARBA" id="ARBA00022679"/>
    </source>
</evidence>
<evidence type="ECO:0000256" key="1">
    <source>
        <dbReference type="ARBA" id="ARBA00000085"/>
    </source>
</evidence>
<keyword evidence="6" id="KW-0808">Transferase</keyword>
<keyword evidence="11 14" id="KW-1133">Transmembrane helix</keyword>
<dbReference type="InterPro" id="IPR003660">
    <property type="entry name" value="HAMP_dom"/>
</dbReference>
<dbReference type="EMBL" id="JRYO01000177">
    <property type="protein sequence ID" value="KHE91776.1"/>
    <property type="molecule type" value="Genomic_DNA"/>
</dbReference>
<keyword evidence="9" id="KW-0418">Kinase</keyword>
<evidence type="ECO:0000313" key="17">
    <source>
        <dbReference type="EMBL" id="KHE91776.1"/>
    </source>
</evidence>
<dbReference type="InterPro" id="IPR050351">
    <property type="entry name" value="BphY/WalK/GraS-like"/>
</dbReference>
<dbReference type="SMART" id="SM00304">
    <property type="entry name" value="HAMP"/>
    <property type="match status" value="1"/>
</dbReference>
<evidence type="ECO:0000256" key="7">
    <source>
        <dbReference type="ARBA" id="ARBA00022692"/>
    </source>
</evidence>
<evidence type="ECO:0000256" key="9">
    <source>
        <dbReference type="ARBA" id="ARBA00022777"/>
    </source>
</evidence>
<dbReference type="SUPFAM" id="SSF55785">
    <property type="entry name" value="PYP-like sensor domain (PAS domain)"/>
    <property type="match status" value="2"/>
</dbReference>
<dbReference type="GO" id="GO:0005524">
    <property type="term" value="F:ATP binding"/>
    <property type="evidence" value="ECO:0007669"/>
    <property type="project" value="UniProtKB-KW"/>
</dbReference>
<evidence type="ECO:0000313" key="18">
    <source>
        <dbReference type="Proteomes" id="UP000030652"/>
    </source>
</evidence>
<feature type="domain" description="HAMP" evidence="16">
    <location>
        <begin position="260"/>
        <end position="312"/>
    </location>
</feature>
<dbReference type="InterPro" id="IPR000700">
    <property type="entry name" value="PAS-assoc_C"/>
</dbReference>
<gene>
    <name evidence="17" type="ORF">SCABRO_02477</name>
</gene>
<evidence type="ECO:0000256" key="11">
    <source>
        <dbReference type="ARBA" id="ARBA00022989"/>
    </source>
</evidence>
<dbReference type="AlphaFoldDB" id="A0A0B0EIB0"/>
<keyword evidence="8" id="KW-0547">Nucleotide-binding</keyword>
<evidence type="ECO:0000256" key="12">
    <source>
        <dbReference type="ARBA" id="ARBA00023012"/>
    </source>
</evidence>
<dbReference type="PANTHER" id="PTHR42878">
    <property type="entry name" value="TWO-COMPONENT HISTIDINE KINASE"/>
    <property type="match status" value="1"/>
</dbReference>
<evidence type="ECO:0000256" key="10">
    <source>
        <dbReference type="ARBA" id="ARBA00022840"/>
    </source>
</evidence>
<reference evidence="17 18" key="1">
    <citation type="submission" date="2014-10" db="EMBL/GenBank/DDBJ databases">
        <title>Draft genome of anammox bacterium scalindua brodae, obtained using differential coverage binning of sequence data from two enrichment reactors.</title>
        <authorList>
            <person name="Speth D.R."/>
            <person name="Russ L."/>
            <person name="Kartal B."/>
            <person name="Op den Camp H.J."/>
            <person name="Dutilh B.E."/>
            <person name="Jetten M.S."/>
        </authorList>
    </citation>
    <scope>NUCLEOTIDE SEQUENCE [LARGE SCALE GENOMIC DNA]</scope>
    <source>
        <strain evidence="17">RU1</strain>
    </source>
</reference>
<proteinExistence type="predicted"/>
<dbReference type="SUPFAM" id="SSF103190">
    <property type="entry name" value="Sensory domain-like"/>
    <property type="match status" value="1"/>
</dbReference>
<dbReference type="PROSITE" id="PS50885">
    <property type="entry name" value="HAMP"/>
    <property type="match status" value="1"/>
</dbReference>
<evidence type="ECO:0000256" key="13">
    <source>
        <dbReference type="ARBA" id="ARBA00023136"/>
    </source>
</evidence>
<keyword evidence="13 14" id="KW-0472">Membrane</keyword>
<dbReference type="InterPro" id="IPR029151">
    <property type="entry name" value="Sensor-like_sf"/>
</dbReference>
<dbReference type="Pfam" id="PF13426">
    <property type="entry name" value="PAS_9"/>
    <property type="match status" value="1"/>
</dbReference>
<protein>
    <recommendedName>
        <fullName evidence="3">histidine kinase</fullName>
        <ecNumber evidence="3">2.7.13.3</ecNumber>
    </recommendedName>
</protein>
<dbReference type="SUPFAM" id="SSF158472">
    <property type="entry name" value="HAMP domain-like"/>
    <property type="match status" value="1"/>
</dbReference>
<keyword evidence="10" id="KW-0067">ATP-binding</keyword>
<feature type="transmembrane region" description="Helical" evidence="14">
    <location>
        <begin position="238"/>
        <end position="258"/>
    </location>
</feature>
<sequence>MVNSVNATLKDNEYQKTVRYLDRLVAECGYKGAFVCNNKGVVTLATSENRVGTNISKIDFFKQAIQGKSFVPIIIPSKFPLINEFDKDDFGLPTMFIASPLKDEDEAVIGVITLMVHADILSNLIHGQIYGKTGKTYLVNKDAYMLTESRFTKHLKKIGLVKKGTALELKIIEPETGELTHSVKQCLAGNGGSNSKGYNDYTGISVLGVWDWLPEFNWGVITEIDKAEAYGAAYNLKYIVMALMLIVVFPCMFVAYVFGEKISSSIIHIKEITEGITEGDLTKKVEIKSNNEIGALVTSFNTMTRTLYEKTKETTKSEKRYREMLDTLKEGVYQCEPGVEGVFTWVNQACAEMFGYNTPEEMIGTKVKSIYMNPEDTWRLSEKLEKYEICRNFASFCKKRDGEPIYIECTSNLVRNEEGDPVLIEGMIRDITGRRRIEEKLEETLERYRELFDALKEGVYQCEPGSEGVFTWVNQACAEMFGYNSPKEMIGTKVEDIYLDPEEKWRHVERLEKYGVWKNFLSFCKKKNGDRFHTERTTHLIRDKDGTPVLIEGIIRIVTERKNPE</sequence>
<keyword evidence="7 14" id="KW-0812">Transmembrane</keyword>
<dbReference type="InterPro" id="IPR033479">
    <property type="entry name" value="dCache_1"/>
</dbReference>
<dbReference type="Proteomes" id="UP000030652">
    <property type="component" value="Unassembled WGS sequence"/>
</dbReference>
<accession>A0A0B0EIB0</accession>
<evidence type="ECO:0000259" key="15">
    <source>
        <dbReference type="PROSITE" id="PS50113"/>
    </source>
</evidence>
<dbReference type="Pfam" id="PF13188">
    <property type="entry name" value="PAS_8"/>
    <property type="match status" value="1"/>
</dbReference>
<dbReference type="NCBIfam" id="TIGR00229">
    <property type="entry name" value="sensory_box"/>
    <property type="match status" value="2"/>
</dbReference>
<feature type="domain" description="PAC" evidence="15">
    <location>
        <begin position="391"/>
        <end position="443"/>
    </location>
</feature>
<dbReference type="Gene3D" id="6.10.340.10">
    <property type="match status" value="1"/>
</dbReference>
<dbReference type="GO" id="GO:0004673">
    <property type="term" value="F:protein histidine kinase activity"/>
    <property type="evidence" value="ECO:0007669"/>
    <property type="project" value="UniProtKB-EC"/>
</dbReference>
<dbReference type="GO" id="GO:0005886">
    <property type="term" value="C:plasma membrane"/>
    <property type="evidence" value="ECO:0007669"/>
    <property type="project" value="UniProtKB-SubCell"/>
</dbReference>
<dbReference type="PROSITE" id="PS50113">
    <property type="entry name" value="PAC"/>
    <property type="match status" value="1"/>
</dbReference>
<dbReference type="Gene3D" id="3.30.450.20">
    <property type="entry name" value="PAS domain"/>
    <property type="match status" value="3"/>
</dbReference>
<dbReference type="CDD" id="cd00130">
    <property type="entry name" value="PAS"/>
    <property type="match status" value="2"/>
</dbReference>
<dbReference type="Pfam" id="PF02743">
    <property type="entry name" value="dCache_1"/>
    <property type="match status" value="1"/>
</dbReference>
<dbReference type="InterPro" id="IPR035965">
    <property type="entry name" value="PAS-like_dom_sf"/>
</dbReference>
<evidence type="ECO:0000256" key="2">
    <source>
        <dbReference type="ARBA" id="ARBA00004651"/>
    </source>
</evidence>
<dbReference type="CDD" id="cd18774">
    <property type="entry name" value="PDC2_HK_sensor"/>
    <property type="match status" value="1"/>
</dbReference>
<evidence type="ECO:0000259" key="16">
    <source>
        <dbReference type="PROSITE" id="PS50885"/>
    </source>
</evidence>
<dbReference type="GO" id="GO:0000156">
    <property type="term" value="F:phosphorelay response regulator activity"/>
    <property type="evidence" value="ECO:0007669"/>
    <property type="project" value="TreeGrafter"/>
</dbReference>
<keyword evidence="5" id="KW-0597">Phosphoprotein</keyword>
<dbReference type="PANTHER" id="PTHR42878:SF15">
    <property type="entry name" value="BACTERIOPHYTOCHROME"/>
    <property type="match status" value="1"/>
</dbReference>
<keyword evidence="12" id="KW-0902">Two-component regulatory system</keyword>
<evidence type="ECO:0000256" key="8">
    <source>
        <dbReference type="ARBA" id="ARBA00022741"/>
    </source>
</evidence>
<keyword evidence="4" id="KW-1003">Cell membrane</keyword>
<dbReference type="InterPro" id="IPR000014">
    <property type="entry name" value="PAS"/>
</dbReference>
<comment type="caution">
    <text evidence="17">The sequence shown here is derived from an EMBL/GenBank/DDBJ whole genome shotgun (WGS) entry which is preliminary data.</text>
</comment>
<dbReference type="GO" id="GO:0007234">
    <property type="term" value="P:osmosensory signaling via phosphorelay pathway"/>
    <property type="evidence" value="ECO:0007669"/>
    <property type="project" value="TreeGrafter"/>
</dbReference>
<evidence type="ECO:0000256" key="4">
    <source>
        <dbReference type="ARBA" id="ARBA00022475"/>
    </source>
</evidence>
<evidence type="ECO:0000256" key="3">
    <source>
        <dbReference type="ARBA" id="ARBA00012438"/>
    </source>
</evidence>
<dbReference type="EC" id="2.7.13.3" evidence="3"/>
<comment type="subcellular location">
    <subcellularLocation>
        <location evidence="2">Cell membrane</location>
        <topology evidence="2">Multi-pass membrane protein</topology>
    </subcellularLocation>
</comment>
<organism evidence="17 18">
    <name type="scientific">Candidatus Scalindua brodae</name>
    <dbReference type="NCBI Taxonomy" id="237368"/>
    <lineage>
        <taxon>Bacteria</taxon>
        <taxon>Pseudomonadati</taxon>
        <taxon>Planctomycetota</taxon>
        <taxon>Candidatus Brocadiia</taxon>
        <taxon>Candidatus Brocadiales</taxon>
        <taxon>Candidatus Scalinduaceae</taxon>
        <taxon>Candidatus Scalindua</taxon>
    </lineage>
</organism>
<dbReference type="Pfam" id="PF00672">
    <property type="entry name" value="HAMP"/>
    <property type="match status" value="1"/>
</dbReference>
<comment type="catalytic activity">
    <reaction evidence="1">
        <text>ATP + protein L-histidine = ADP + protein N-phospho-L-histidine.</text>
        <dbReference type="EC" id="2.7.13.3"/>
    </reaction>
</comment>
<dbReference type="eggNOG" id="COG2202">
    <property type="taxonomic scope" value="Bacteria"/>
</dbReference>
<evidence type="ECO:0000256" key="14">
    <source>
        <dbReference type="SAM" id="Phobius"/>
    </source>
</evidence>
<dbReference type="CDD" id="cd06225">
    <property type="entry name" value="HAMP"/>
    <property type="match status" value="1"/>
</dbReference>
<dbReference type="SMART" id="SM00086">
    <property type="entry name" value="PAC"/>
    <property type="match status" value="2"/>
</dbReference>
<name>A0A0B0EIB0_9BACT</name>
<dbReference type="InterPro" id="IPR001610">
    <property type="entry name" value="PAC"/>
</dbReference>
<evidence type="ECO:0000256" key="5">
    <source>
        <dbReference type="ARBA" id="ARBA00022553"/>
    </source>
</evidence>
<dbReference type="SMART" id="SM00091">
    <property type="entry name" value="PAS"/>
    <property type="match status" value="2"/>
</dbReference>
<dbReference type="GO" id="GO:0030295">
    <property type="term" value="F:protein kinase activator activity"/>
    <property type="evidence" value="ECO:0007669"/>
    <property type="project" value="TreeGrafter"/>
</dbReference>